<keyword evidence="4" id="KW-1185">Reference proteome</keyword>
<gene>
    <name evidence="3" type="ORF">SEMRO_55_G032380.1</name>
</gene>
<feature type="chain" id="PRO_5040515452" evidence="2">
    <location>
        <begin position="20"/>
        <end position="531"/>
    </location>
</feature>
<keyword evidence="2" id="KW-0732">Signal</keyword>
<evidence type="ECO:0000313" key="4">
    <source>
        <dbReference type="Proteomes" id="UP001153069"/>
    </source>
</evidence>
<dbReference type="Proteomes" id="UP001153069">
    <property type="component" value="Unassembled WGS sequence"/>
</dbReference>
<feature type="region of interest" description="Disordered" evidence="1">
    <location>
        <begin position="53"/>
        <end position="79"/>
    </location>
</feature>
<comment type="caution">
    <text evidence="3">The sequence shown here is derived from an EMBL/GenBank/DDBJ whole genome shotgun (WGS) entry which is preliminary data.</text>
</comment>
<protein>
    <submittedName>
        <fullName evidence="3">Uncharacterized protein</fullName>
    </submittedName>
</protein>
<name>A0A9N8H3A3_9STRA</name>
<evidence type="ECO:0000313" key="3">
    <source>
        <dbReference type="EMBL" id="CAB9499181.1"/>
    </source>
</evidence>
<organism evidence="3 4">
    <name type="scientific">Seminavis robusta</name>
    <dbReference type="NCBI Taxonomy" id="568900"/>
    <lineage>
        <taxon>Eukaryota</taxon>
        <taxon>Sar</taxon>
        <taxon>Stramenopiles</taxon>
        <taxon>Ochrophyta</taxon>
        <taxon>Bacillariophyta</taxon>
        <taxon>Bacillariophyceae</taxon>
        <taxon>Bacillariophycidae</taxon>
        <taxon>Naviculales</taxon>
        <taxon>Naviculaceae</taxon>
        <taxon>Seminavis</taxon>
    </lineage>
</organism>
<evidence type="ECO:0000256" key="2">
    <source>
        <dbReference type="SAM" id="SignalP"/>
    </source>
</evidence>
<feature type="signal peptide" evidence="2">
    <location>
        <begin position="1"/>
        <end position="19"/>
    </location>
</feature>
<proteinExistence type="predicted"/>
<evidence type="ECO:0000256" key="1">
    <source>
        <dbReference type="SAM" id="MobiDB-lite"/>
    </source>
</evidence>
<reference evidence="3" key="1">
    <citation type="submission" date="2020-06" db="EMBL/GenBank/DDBJ databases">
        <authorList>
            <consortium name="Plant Systems Biology data submission"/>
        </authorList>
    </citation>
    <scope>NUCLEOTIDE SEQUENCE</scope>
    <source>
        <strain evidence="3">D6</strain>
    </source>
</reference>
<accession>A0A9N8H3A3</accession>
<sequence length="531" mass="62071">MKSLWWWWWWWSSINTSRSRRLVLLLFCLGLSASLFQLDLLADNHGDWYNGLLPQPSDDMSDQDQPEQRRRMEEEEEEDLSIEECTRITEVNLDSEPLHFGNPLFLLVNDHVIYVVLEPLKECNIFHALWSYVTPFYNLMTTLQKKNTVAIQVHVLLEECHAWLEQLLLAFPVGPYYTISIQTTRTNDWQAFFAQQRQKNTERHHLNDPEYYYYSDTEWFQEGQDTFPTDRSNCFLLESKWMSFGEGVHHERWNQPSSNHGQYLQPWLVDSMRNRYLPVARKRKRRPLALLVERSCTSFARQLVDMTTGMPLFSDSVFLQNVRNLGYDTQVLTVCGRNDTLQQYQDFAQADVVVSVHGAQLANLIFLPTTTSNDGNNNTIPSFFFPPALVEISFRFAWCRPTRRNTTSAVEHNGTHEALLQQWRQPHCTNHESRYYPKADYFAIATAMGIRYTEVLHHAVIPYPRATRKEQQNPIQVAGVIVDSTLILQELKRLHEDPTYEHATYNGKEGVHRYKIGVRASQPEATTTIGR</sequence>
<dbReference type="AlphaFoldDB" id="A0A9N8H3A3"/>
<dbReference type="EMBL" id="CAICTM010000054">
    <property type="protein sequence ID" value="CAB9499181.1"/>
    <property type="molecule type" value="Genomic_DNA"/>
</dbReference>